<dbReference type="OrthoDB" id="1725454at2759"/>
<dbReference type="SUPFAM" id="SSF52058">
    <property type="entry name" value="L domain-like"/>
    <property type="match status" value="1"/>
</dbReference>
<keyword evidence="3" id="KW-1185">Reference proteome</keyword>
<name>A0A5J5A4E1_9ASTE</name>
<evidence type="ECO:0000313" key="3">
    <source>
        <dbReference type="Proteomes" id="UP000325577"/>
    </source>
</evidence>
<evidence type="ECO:0000313" key="2">
    <source>
        <dbReference type="EMBL" id="KAA8525330.1"/>
    </source>
</evidence>
<proteinExistence type="predicted"/>
<accession>A0A5J5A4E1</accession>
<sequence length="146" mass="16331">MEINDVHPELVSFPDFLENDEYHCGLPATLTDLYIEGLENLESLSSKGLQNLTSLKEPHISKCAKLQPLPKDGLLAMLSRLEIEDYPLPKTKFFRPTCGSQDGIDRRLSSVFSIRSLQFTIHEVVFLLVVIAGVAFHFAGILICIT</sequence>
<keyword evidence="1" id="KW-0812">Transmembrane</keyword>
<keyword evidence="1" id="KW-1133">Transmembrane helix</keyword>
<dbReference type="Proteomes" id="UP000325577">
    <property type="component" value="Linkage Group LG3"/>
</dbReference>
<dbReference type="InterPro" id="IPR032675">
    <property type="entry name" value="LRR_dom_sf"/>
</dbReference>
<evidence type="ECO:0000256" key="1">
    <source>
        <dbReference type="SAM" id="Phobius"/>
    </source>
</evidence>
<gene>
    <name evidence="2" type="ORF">F0562_007185</name>
</gene>
<dbReference type="EMBL" id="CM018046">
    <property type="protein sequence ID" value="KAA8525330.1"/>
    <property type="molecule type" value="Genomic_DNA"/>
</dbReference>
<protein>
    <submittedName>
        <fullName evidence="2">Uncharacterized protein</fullName>
    </submittedName>
</protein>
<feature type="transmembrane region" description="Helical" evidence="1">
    <location>
        <begin position="124"/>
        <end position="145"/>
    </location>
</feature>
<reference evidence="2 3" key="1">
    <citation type="submission" date="2019-09" db="EMBL/GenBank/DDBJ databases">
        <title>A chromosome-level genome assembly of the Chinese tupelo Nyssa sinensis.</title>
        <authorList>
            <person name="Yang X."/>
            <person name="Kang M."/>
            <person name="Yang Y."/>
            <person name="Xiong H."/>
            <person name="Wang M."/>
            <person name="Zhang Z."/>
            <person name="Wang Z."/>
            <person name="Wu H."/>
            <person name="Ma T."/>
            <person name="Liu J."/>
            <person name="Xi Z."/>
        </authorList>
    </citation>
    <scope>NUCLEOTIDE SEQUENCE [LARGE SCALE GENOMIC DNA]</scope>
    <source>
        <strain evidence="2">J267</strain>
        <tissue evidence="2">Leaf</tissue>
    </source>
</reference>
<dbReference type="AlphaFoldDB" id="A0A5J5A4E1"/>
<keyword evidence="1" id="KW-0472">Membrane</keyword>
<dbReference type="Gene3D" id="3.80.10.10">
    <property type="entry name" value="Ribonuclease Inhibitor"/>
    <property type="match status" value="1"/>
</dbReference>
<organism evidence="2 3">
    <name type="scientific">Nyssa sinensis</name>
    <dbReference type="NCBI Taxonomy" id="561372"/>
    <lineage>
        <taxon>Eukaryota</taxon>
        <taxon>Viridiplantae</taxon>
        <taxon>Streptophyta</taxon>
        <taxon>Embryophyta</taxon>
        <taxon>Tracheophyta</taxon>
        <taxon>Spermatophyta</taxon>
        <taxon>Magnoliopsida</taxon>
        <taxon>eudicotyledons</taxon>
        <taxon>Gunneridae</taxon>
        <taxon>Pentapetalae</taxon>
        <taxon>asterids</taxon>
        <taxon>Cornales</taxon>
        <taxon>Nyssaceae</taxon>
        <taxon>Nyssa</taxon>
    </lineage>
</organism>